<evidence type="ECO:0000256" key="5">
    <source>
        <dbReference type="ARBA" id="ARBA00023002"/>
    </source>
</evidence>
<evidence type="ECO:0000256" key="2">
    <source>
        <dbReference type="ARBA" id="ARBA00005216"/>
    </source>
</evidence>
<protein>
    <recommendedName>
        <fullName evidence="4 9">D-3-phosphoglycerate dehydrogenase</fullName>
        <ecNumber evidence="9">1.1.1.95</ecNumber>
    </recommendedName>
</protein>
<dbReference type="FunFam" id="3.30.1330.90:FF:000003">
    <property type="entry name" value="D-3-phosphoglycerate dehydrogenase"/>
    <property type="match status" value="1"/>
</dbReference>
<sequence length="527" mass="56973">MYRVLITDPLSDQGIKPLIEADDIEVDQRLGLTEAELIRIIPEYDALLVRSQTKVTAAVIEAADKLKVIGRAGVGVDNIDLLAATRKGIVVVNAPDGNTISTAEHTFAMLMALARHIPQACAALKAGTWDRKAYVGVELAGKTLGIVGLGRIGSEVAKRAKAFHMRVVAYDPYLTEERAAKLGVEMADLDTVIAQADFLTVHTPLTKETRHLIGREAFRKMKDGVRILNCARGGIIDEAALYEAIQAGKVAGAALDVFEEEPPKNNPLVDLPQVIVTPHLGASTVEAQENVALDVCAEVLHILRGEPFKNAVNLPSIPEHVMKKVEPYYGLCEKLGRLVAHTLVGAPRAITVTYSGELTETDTSFLTRSILKGVLSYHLGPSVNFINAPHLAKERAIRVTEQKSNETSAFTNLITLEIASAQETRRASGTLLNGFGPRIVKIDGYAVDVAPEGHLILIRHFDRPGVIGRVGTILGQHGINIATMQVSRRDVGGHAMMILTVDKPASPDVLDTLGELAEIRSVTEIEW</sequence>
<keyword evidence="6 9" id="KW-0520">NAD</keyword>
<comment type="function">
    <text evidence="1">Catalyzes the reversible oxidation of 3-phospho-D-glycerate to 3-phosphonooxypyruvate, the first step of the phosphorylated L-serine biosynthesis pathway. Also catalyzes the reversible oxidation of 2-hydroxyglutarate to 2-oxoglutarate.</text>
</comment>
<keyword evidence="9" id="KW-0718">Serine biosynthesis</keyword>
<dbReference type="EMBL" id="BMOF01000005">
    <property type="protein sequence ID" value="GGJ94235.1"/>
    <property type="molecule type" value="Genomic_DNA"/>
</dbReference>
<comment type="pathway">
    <text evidence="2 9">Amino-acid biosynthesis; L-serine biosynthesis; L-serine from 3-phospho-D-glycerate: step 1/3.</text>
</comment>
<evidence type="ECO:0000256" key="8">
    <source>
        <dbReference type="ARBA" id="ARBA00048731"/>
    </source>
</evidence>
<dbReference type="FunFam" id="3.40.50.720:FF:000021">
    <property type="entry name" value="D-3-phosphoglycerate dehydrogenase"/>
    <property type="match status" value="1"/>
</dbReference>
<comment type="catalytic activity">
    <reaction evidence="8 9">
        <text>(2R)-3-phosphoglycerate + NAD(+) = 3-phosphooxypyruvate + NADH + H(+)</text>
        <dbReference type="Rhea" id="RHEA:12641"/>
        <dbReference type="ChEBI" id="CHEBI:15378"/>
        <dbReference type="ChEBI" id="CHEBI:18110"/>
        <dbReference type="ChEBI" id="CHEBI:57540"/>
        <dbReference type="ChEBI" id="CHEBI:57945"/>
        <dbReference type="ChEBI" id="CHEBI:58272"/>
        <dbReference type="EC" id="1.1.1.95"/>
    </reaction>
</comment>
<dbReference type="InterPro" id="IPR036291">
    <property type="entry name" value="NAD(P)-bd_dom_sf"/>
</dbReference>
<dbReference type="InterPro" id="IPR029009">
    <property type="entry name" value="ASB_dom_sf"/>
</dbReference>
<dbReference type="InterPro" id="IPR045626">
    <property type="entry name" value="PGDH_ASB_dom"/>
</dbReference>
<dbReference type="CDD" id="cd12173">
    <property type="entry name" value="PGDH_4"/>
    <property type="match status" value="1"/>
</dbReference>
<organism evidence="11 12">
    <name type="scientific">Calditerricola satsumensis</name>
    <dbReference type="NCBI Taxonomy" id="373054"/>
    <lineage>
        <taxon>Bacteria</taxon>
        <taxon>Bacillati</taxon>
        <taxon>Bacillota</taxon>
        <taxon>Bacilli</taxon>
        <taxon>Bacillales</taxon>
        <taxon>Bacillaceae</taxon>
        <taxon>Calditerricola</taxon>
    </lineage>
</organism>
<dbReference type="RefSeq" id="WP_188816698.1">
    <property type="nucleotide sequence ID" value="NZ_BMOF01000005.1"/>
</dbReference>
<dbReference type="Gene3D" id="3.30.70.260">
    <property type="match status" value="1"/>
</dbReference>
<gene>
    <name evidence="11" type="ORF">GCM10007043_05080</name>
</gene>
<dbReference type="Pfam" id="PF00389">
    <property type="entry name" value="2-Hacid_dh"/>
    <property type="match status" value="1"/>
</dbReference>
<evidence type="ECO:0000256" key="3">
    <source>
        <dbReference type="ARBA" id="ARBA00005854"/>
    </source>
</evidence>
<dbReference type="SUPFAM" id="SSF143548">
    <property type="entry name" value="Serine metabolism enzymes domain"/>
    <property type="match status" value="1"/>
</dbReference>
<dbReference type="PROSITE" id="PS00065">
    <property type="entry name" value="D_2_HYDROXYACID_DH_1"/>
    <property type="match status" value="1"/>
</dbReference>
<dbReference type="InterPro" id="IPR006140">
    <property type="entry name" value="D-isomer_DH_NAD-bd"/>
</dbReference>
<dbReference type="InterPro" id="IPR029752">
    <property type="entry name" value="D-isomer_DH_CS1"/>
</dbReference>
<dbReference type="Proteomes" id="UP000637720">
    <property type="component" value="Unassembled WGS sequence"/>
</dbReference>
<comment type="caution">
    <text evidence="11">The sequence shown here is derived from an EMBL/GenBank/DDBJ whole genome shotgun (WGS) entry which is preliminary data.</text>
</comment>
<dbReference type="AlphaFoldDB" id="A0A8J3F9T6"/>
<dbReference type="InterPro" id="IPR006236">
    <property type="entry name" value="PGDH"/>
</dbReference>
<dbReference type="EC" id="1.1.1.95" evidence="9"/>
<comment type="similarity">
    <text evidence="3 9">Belongs to the D-isomer specific 2-hydroxyacid dehydrogenase family.</text>
</comment>
<dbReference type="InterPro" id="IPR029753">
    <property type="entry name" value="D-isomer_DH_CS"/>
</dbReference>
<evidence type="ECO:0000256" key="1">
    <source>
        <dbReference type="ARBA" id="ARBA00003800"/>
    </source>
</evidence>
<dbReference type="PANTHER" id="PTHR42938:SF47">
    <property type="entry name" value="HYDROXYPYRUVATE REDUCTASE"/>
    <property type="match status" value="1"/>
</dbReference>
<dbReference type="SUPFAM" id="SSF51735">
    <property type="entry name" value="NAD(P)-binding Rossmann-fold domains"/>
    <property type="match status" value="1"/>
</dbReference>
<dbReference type="PROSITE" id="PS00671">
    <property type="entry name" value="D_2_HYDROXYACID_DH_3"/>
    <property type="match status" value="1"/>
</dbReference>
<dbReference type="CDD" id="cd04902">
    <property type="entry name" value="ACT_3PGDH-xct"/>
    <property type="match status" value="1"/>
</dbReference>
<dbReference type="SUPFAM" id="SSF52283">
    <property type="entry name" value="Formate/glycerate dehydrogenase catalytic domain-like"/>
    <property type="match status" value="1"/>
</dbReference>
<evidence type="ECO:0000256" key="7">
    <source>
        <dbReference type="ARBA" id="ARBA00048126"/>
    </source>
</evidence>
<dbReference type="PROSITE" id="PS51671">
    <property type="entry name" value="ACT"/>
    <property type="match status" value="1"/>
</dbReference>
<comment type="catalytic activity">
    <reaction evidence="7">
        <text>(R)-2-hydroxyglutarate + NAD(+) = 2-oxoglutarate + NADH + H(+)</text>
        <dbReference type="Rhea" id="RHEA:49612"/>
        <dbReference type="ChEBI" id="CHEBI:15378"/>
        <dbReference type="ChEBI" id="CHEBI:15801"/>
        <dbReference type="ChEBI" id="CHEBI:16810"/>
        <dbReference type="ChEBI" id="CHEBI:57540"/>
        <dbReference type="ChEBI" id="CHEBI:57945"/>
        <dbReference type="EC" id="1.1.1.399"/>
    </reaction>
</comment>
<evidence type="ECO:0000256" key="6">
    <source>
        <dbReference type="ARBA" id="ARBA00023027"/>
    </source>
</evidence>
<dbReference type="SUPFAM" id="SSF55021">
    <property type="entry name" value="ACT-like"/>
    <property type="match status" value="1"/>
</dbReference>
<evidence type="ECO:0000259" key="10">
    <source>
        <dbReference type="PROSITE" id="PS51671"/>
    </source>
</evidence>
<dbReference type="InterPro" id="IPR002912">
    <property type="entry name" value="ACT_dom"/>
</dbReference>
<keyword evidence="12" id="KW-1185">Reference proteome</keyword>
<dbReference type="UniPathway" id="UPA00135">
    <property type="reaction ID" value="UER00196"/>
</dbReference>
<dbReference type="InterPro" id="IPR006139">
    <property type="entry name" value="D-isomer_2_OHA_DH_cat_dom"/>
</dbReference>
<dbReference type="GO" id="GO:0051287">
    <property type="term" value="F:NAD binding"/>
    <property type="evidence" value="ECO:0007669"/>
    <property type="project" value="UniProtKB-UniRule"/>
</dbReference>
<keyword evidence="9" id="KW-0028">Amino-acid biosynthesis</keyword>
<evidence type="ECO:0000256" key="4">
    <source>
        <dbReference type="ARBA" id="ARBA00021582"/>
    </source>
</evidence>
<proteinExistence type="inferred from homology"/>
<dbReference type="Gene3D" id="3.40.50.720">
    <property type="entry name" value="NAD(P)-binding Rossmann-like Domain"/>
    <property type="match status" value="2"/>
</dbReference>
<name>A0A8J3F9T6_9BACI</name>
<dbReference type="GO" id="GO:0004617">
    <property type="term" value="F:phosphoglycerate dehydrogenase activity"/>
    <property type="evidence" value="ECO:0007669"/>
    <property type="project" value="UniProtKB-UniRule"/>
</dbReference>
<dbReference type="Pfam" id="PF02826">
    <property type="entry name" value="2-Hacid_dh_C"/>
    <property type="match status" value="1"/>
</dbReference>
<dbReference type="Pfam" id="PF01842">
    <property type="entry name" value="ACT"/>
    <property type="match status" value="1"/>
</dbReference>
<feature type="domain" description="ACT" evidence="10">
    <location>
        <begin position="455"/>
        <end position="527"/>
    </location>
</feature>
<dbReference type="Gene3D" id="3.30.1330.90">
    <property type="entry name" value="D-3-phosphoglycerate dehydrogenase, domain 3"/>
    <property type="match status" value="1"/>
</dbReference>
<dbReference type="Pfam" id="PF19304">
    <property type="entry name" value="PGDH_inter"/>
    <property type="match status" value="1"/>
</dbReference>
<evidence type="ECO:0000313" key="12">
    <source>
        <dbReference type="Proteomes" id="UP000637720"/>
    </source>
</evidence>
<reference evidence="11" key="1">
    <citation type="journal article" date="2014" name="Int. J. Syst. Evol. Microbiol.">
        <title>Complete genome sequence of Corynebacterium casei LMG S-19264T (=DSM 44701T), isolated from a smear-ripened cheese.</title>
        <authorList>
            <consortium name="US DOE Joint Genome Institute (JGI-PGF)"/>
            <person name="Walter F."/>
            <person name="Albersmeier A."/>
            <person name="Kalinowski J."/>
            <person name="Ruckert C."/>
        </authorList>
    </citation>
    <scope>NUCLEOTIDE SEQUENCE</scope>
    <source>
        <strain evidence="11">JCM 14719</strain>
    </source>
</reference>
<dbReference type="PANTHER" id="PTHR42938">
    <property type="entry name" value="FORMATE DEHYDROGENASE 1"/>
    <property type="match status" value="1"/>
</dbReference>
<reference evidence="11" key="2">
    <citation type="submission" date="2020-09" db="EMBL/GenBank/DDBJ databases">
        <authorList>
            <person name="Sun Q."/>
            <person name="Ohkuma M."/>
        </authorList>
    </citation>
    <scope>NUCLEOTIDE SEQUENCE</scope>
    <source>
        <strain evidence="11">JCM 14719</strain>
    </source>
</reference>
<dbReference type="NCBIfam" id="TIGR01327">
    <property type="entry name" value="PGDH"/>
    <property type="match status" value="1"/>
</dbReference>
<dbReference type="FunFam" id="3.30.70.260:FF:000008">
    <property type="entry name" value="D-3-phosphoglycerate dehydrogenase, chloroplastic"/>
    <property type="match status" value="1"/>
</dbReference>
<dbReference type="InterPro" id="IPR045865">
    <property type="entry name" value="ACT-like_dom_sf"/>
</dbReference>
<accession>A0A8J3F9T6</accession>
<evidence type="ECO:0000256" key="9">
    <source>
        <dbReference type="RuleBase" id="RU363003"/>
    </source>
</evidence>
<dbReference type="GO" id="GO:0006564">
    <property type="term" value="P:L-serine biosynthetic process"/>
    <property type="evidence" value="ECO:0007669"/>
    <property type="project" value="UniProtKB-UniRule"/>
</dbReference>
<dbReference type="PROSITE" id="PS00670">
    <property type="entry name" value="D_2_HYDROXYACID_DH_2"/>
    <property type="match status" value="1"/>
</dbReference>
<evidence type="ECO:0000313" key="11">
    <source>
        <dbReference type="EMBL" id="GGJ94235.1"/>
    </source>
</evidence>
<keyword evidence="5 9" id="KW-0560">Oxidoreductase</keyword>